<keyword evidence="1" id="KW-0813">Transport</keyword>
<keyword evidence="2" id="KW-1185">Reference proteome</keyword>
<dbReference type="SUPFAM" id="SSF53850">
    <property type="entry name" value="Periplasmic binding protein-like II"/>
    <property type="match status" value="1"/>
</dbReference>
<dbReference type="RefSeq" id="WP_217700714.1">
    <property type="nucleotide sequence ID" value="NZ_FUZQ01000001.1"/>
</dbReference>
<accession>A0A1T5ITL3</accession>
<dbReference type="InterPro" id="IPR006311">
    <property type="entry name" value="TAT_signal"/>
</dbReference>
<dbReference type="STRING" id="526729.SAMN04324258_0910"/>
<dbReference type="Gene3D" id="3.40.190.10">
    <property type="entry name" value="Periplasmic binding protein-like II"/>
    <property type="match status" value="1"/>
</dbReference>
<dbReference type="Proteomes" id="UP000189777">
    <property type="component" value="Unassembled WGS sequence"/>
</dbReference>
<evidence type="ECO:0000313" key="1">
    <source>
        <dbReference type="EMBL" id="SKC42511.1"/>
    </source>
</evidence>
<dbReference type="InterPro" id="IPR050490">
    <property type="entry name" value="Bact_solute-bd_prot1"/>
</dbReference>
<dbReference type="AlphaFoldDB" id="A0A1T5ITL3"/>
<keyword evidence="1" id="KW-0762">Sugar transport</keyword>
<name>A0A1T5ITL3_9MICO</name>
<evidence type="ECO:0000313" key="2">
    <source>
        <dbReference type="Proteomes" id="UP000189777"/>
    </source>
</evidence>
<dbReference type="Pfam" id="PF13416">
    <property type="entry name" value="SBP_bac_8"/>
    <property type="match status" value="1"/>
</dbReference>
<dbReference type="PROSITE" id="PS51257">
    <property type="entry name" value="PROKAR_LIPOPROTEIN"/>
    <property type="match status" value="1"/>
</dbReference>
<dbReference type="PANTHER" id="PTHR43649">
    <property type="entry name" value="ARABINOSE-BINDING PROTEIN-RELATED"/>
    <property type="match status" value="1"/>
</dbReference>
<reference evidence="1 2" key="1">
    <citation type="submission" date="2017-02" db="EMBL/GenBank/DDBJ databases">
        <authorList>
            <person name="Peterson S.W."/>
        </authorList>
    </citation>
    <scope>NUCLEOTIDE SEQUENCE [LARGE SCALE GENOMIC DNA]</scope>
    <source>
        <strain evidence="1 2">DSM 21481</strain>
    </source>
</reference>
<dbReference type="PANTHER" id="PTHR43649:SF32">
    <property type="entry name" value="SUGAR BINDING SECRETED PROTEIN"/>
    <property type="match status" value="1"/>
</dbReference>
<protein>
    <submittedName>
        <fullName evidence="1">Multiple sugar transport system substrate-binding protein</fullName>
    </submittedName>
</protein>
<proteinExistence type="predicted"/>
<sequence>MDLNRRDLLRLLGVAGLGAAGGGILSGCSTATAVAPVRSGAASLGLWTHDPGYASYFTQAATDAAVVGGSAWTFGVDVTSVAPADIVSRLVTQAVAQRPLPDLAGLVIDQFPRVMRAGIAENLFVDLTALTAPLGDRLLKTQPYTVDGKVYALESDNSISVMFYRADLFDELGIPADVGTWEELLEIGAEVAADTGQAIGMVANGDNGSIVNGFTQLLLQRGGNLYDAEGNLAVLSDEAVEVLELMAEGVRTGAFVALADPYGGAAAAALKGSRLVATVMPNWYEVYGLQANAPDQEGLWRARTIPRFAGGGHVASTMGGTAFAVLKDQPLTDAATDFLHRSYLTEEGQLARYFAGAYMPTLVDLYDAPEFQEITDPYLGGQRVFEVFSAAAADMPLFYQSAGASVLRDSLGGPVLRAITGQVGAEEALRAGVRTYERQVQP</sequence>
<organism evidence="1 2">
    <name type="scientific">Krasilnikoviella flava</name>
    <dbReference type="NCBI Taxonomy" id="526729"/>
    <lineage>
        <taxon>Bacteria</taxon>
        <taxon>Bacillati</taxon>
        <taxon>Actinomycetota</taxon>
        <taxon>Actinomycetes</taxon>
        <taxon>Micrococcales</taxon>
        <taxon>Promicromonosporaceae</taxon>
        <taxon>Krasilnikoviella</taxon>
    </lineage>
</organism>
<dbReference type="EMBL" id="FUZQ01000001">
    <property type="protein sequence ID" value="SKC42511.1"/>
    <property type="molecule type" value="Genomic_DNA"/>
</dbReference>
<dbReference type="InterPro" id="IPR006059">
    <property type="entry name" value="SBP"/>
</dbReference>
<gene>
    <name evidence="1" type="ORF">SAMN04324258_0910</name>
</gene>
<dbReference type="PROSITE" id="PS51318">
    <property type="entry name" value="TAT"/>
    <property type="match status" value="1"/>
</dbReference>